<dbReference type="SUPFAM" id="SSF47406">
    <property type="entry name" value="SinR repressor dimerisation domain-like"/>
    <property type="match status" value="1"/>
</dbReference>
<dbReference type="InterPro" id="IPR010981">
    <property type="entry name" value="SinR/SinI_dimer_dom"/>
</dbReference>
<dbReference type="Pfam" id="PF08671">
    <property type="entry name" value="SinI"/>
    <property type="match status" value="1"/>
</dbReference>
<evidence type="ECO:0000313" key="2">
    <source>
        <dbReference type="EMBL" id="TVX78996.1"/>
    </source>
</evidence>
<protein>
    <submittedName>
        <fullName evidence="2">DNA-binding anti-repressor SinI</fullName>
    </submittedName>
</protein>
<dbReference type="GO" id="GO:0046983">
    <property type="term" value="F:protein dimerization activity"/>
    <property type="evidence" value="ECO:0007669"/>
    <property type="project" value="InterPro"/>
</dbReference>
<proteinExistence type="predicted"/>
<reference evidence="2 3" key="1">
    <citation type="submission" date="2019-07" db="EMBL/GenBank/DDBJ databases">
        <title>Genome assembly of Bacillus simplex strain GGC-P6A.</title>
        <authorList>
            <person name="Jennings M.E."/>
            <person name="Barton H.A."/>
        </authorList>
    </citation>
    <scope>NUCLEOTIDE SEQUENCE [LARGE SCALE GENOMIC DNA]</scope>
    <source>
        <strain evidence="2 3">GGC-P6A</strain>
    </source>
</reference>
<dbReference type="GO" id="GO:0003677">
    <property type="term" value="F:DNA binding"/>
    <property type="evidence" value="ECO:0007669"/>
    <property type="project" value="UniProtKB-KW"/>
</dbReference>
<dbReference type="InterPro" id="IPR036281">
    <property type="entry name" value="SinR/SinI_dimer_dom_sf"/>
</dbReference>
<feature type="domain" description="Sin" evidence="1">
    <location>
        <begin position="1"/>
        <end position="38"/>
    </location>
</feature>
<dbReference type="AlphaFoldDB" id="A0A8B5XVZ3"/>
<organism evidence="2 3">
    <name type="scientific">Peribacillus simplex</name>
    <dbReference type="NCBI Taxonomy" id="1478"/>
    <lineage>
        <taxon>Bacteria</taxon>
        <taxon>Bacillati</taxon>
        <taxon>Bacillota</taxon>
        <taxon>Bacilli</taxon>
        <taxon>Bacillales</taxon>
        <taxon>Bacillaceae</taxon>
        <taxon>Peribacillus</taxon>
    </lineage>
</organism>
<dbReference type="RefSeq" id="WP_144479358.1">
    <property type="nucleotide sequence ID" value="NZ_CAKKMK010000073.1"/>
</dbReference>
<dbReference type="Proteomes" id="UP000317770">
    <property type="component" value="Unassembled WGS sequence"/>
</dbReference>
<evidence type="ECO:0000259" key="1">
    <source>
        <dbReference type="PROSITE" id="PS51500"/>
    </source>
</evidence>
<comment type="caution">
    <text evidence="2">The sequence shown here is derived from an EMBL/GenBank/DDBJ whole genome shotgun (WGS) entry which is preliminary data.</text>
</comment>
<evidence type="ECO:0000313" key="3">
    <source>
        <dbReference type="Proteomes" id="UP000317770"/>
    </source>
</evidence>
<keyword evidence="2" id="KW-0238">DNA-binding</keyword>
<gene>
    <name evidence="2" type="primary">sinI</name>
    <name evidence="2" type="ORF">FQP34_16765</name>
</gene>
<sequence length="47" mass="5409">MIDVKESHIDVQWLLLVMEAKKSGLTPKEIRSFLSTHSNNKDVTQLK</sequence>
<dbReference type="GO" id="GO:0006355">
    <property type="term" value="P:regulation of DNA-templated transcription"/>
    <property type="evidence" value="ECO:0007669"/>
    <property type="project" value="InterPro"/>
</dbReference>
<name>A0A8B5XVZ3_9BACI</name>
<dbReference type="EMBL" id="VNKI01000008">
    <property type="protein sequence ID" value="TVX78996.1"/>
    <property type="molecule type" value="Genomic_DNA"/>
</dbReference>
<dbReference type="PROSITE" id="PS51500">
    <property type="entry name" value="SIN"/>
    <property type="match status" value="1"/>
</dbReference>
<accession>A0A8B5XVZ3</accession>